<proteinExistence type="predicted"/>
<protein>
    <submittedName>
        <fullName evidence="1">Uncharacterized protein</fullName>
    </submittedName>
</protein>
<sequence length="79" mass="9781">MEVKFPCFRRITQAFHSSERRLILYRLVPVERIIAHAQERFHRKIGTEHRRGRWKWILPLEVEIAGRWTLRENFLRQNT</sequence>
<keyword evidence="2" id="KW-1185">Reference proteome</keyword>
<accession>A0A6H5HHS9</accession>
<reference evidence="1 2" key="1">
    <citation type="submission" date="2020-02" db="EMBL/GenBank/DDBJ databases">
        <authorList>
            <person name="Ferguson B K."/>
        </authorList>
    </citation>
    <scope>NUCLEOTIDE SEQUENCE [LARGE SCALE GENOMIC DNA]</scope>
</reference>
<dbReference type="EMBL" id="CADCXU010030611">
    <property type="protein sequence ID" value="CAB0016842.1"/>
    <property type="molecule type" value="Genomic_DNA"/>
</dbReference>
<organism evidence="1 2">
    <name type="scientific">Nesidiocoris tenuis</name>
    <dbReference type="NCBI Taxonomy" id="355587"/>
    <lineage>
        <taxon>Eukaryota</taxon>
        <taxon>Metazoa</taxon>
        <taxon>Ecdysozoa</taxon>
        <taxon>Arthropoda</taxon>
        <taxon>Hexapoda</taxon>
        <taxon>Insecta</taxon>
        <taxon>Pterygota</taxon>
        <taxon>Neoptera</taxon>
        <taxon>Paraneoptera</taxon>
        <taxon>Hemiptera</taxon>
        <taxon>Heteroptera</taxon>
        <taxon>Panheteroptera</taxon>
        <taxon>Cimicomorpha</taxon>
        <taxon>Miridae</taxon>
        <taxon>Dicyphina</taxon>
        <taxon>Nesidiocoris</taxon>
    </lineage>
</organism>
<evidence type="ECO:0000313" key="2">
    <source>
        <dbReference type="Proteomes" id="UP000479000"/>
    </source>
</evidence>
<gene>
    <name evidence="1" type="ORF">NTEN_LOCUS20969</name>
</gene>
<dbReference type="Proteomes" id="UP000479000">
    <property type="component" value="Unassembled WGS sequence"/>
</dbReference>
<dbReference type="AlphaFoldDB" id="A0A6H5HHS9"/>
<name>A0A6H5HHS9_9HEMI</name>
<evidence type="ECO:0000313" key="1">
    <source>
        <dbReference type="EMBL" id="CAB0016842.1"/>
    </source>
</evidence>